<dbReference type="AlphaFoldDB" id="A0A0R0CFQ5"/>
<keyword evidence="2" id="KW-1185">Reference proteome</keyword>
<accession>A0A0R0CFQ5</accession>
<reference evidence="1 2" key="1">
    <citation type="submission" date="2015-05" db="EMBL/GenBank/DDBJ databases">
        <title>Genome sequencing and analysis of members of genus Stenotrophomonas.</title>
        <authorList>
            <person name="Patil P.P."/>
            <person name="Midha S."/>
            <person name="Patil P.B."/>
        </authorList>
    </citation>
    <scope>NUCLEOTIDE SEQUENCE [LARGE SCALE GENOMIC DNA]</scope>
    <source>
        <strain evidence="1 2">DSM 18929</strain>
    </source>
</reference>
<evidence type="ECO:0000313" key="1">
    <source>
        <dbReference type="EMBL" id="KRG65162.1"/>
    </source>
</evidence>
<protein>
    <submittedName>
        <fullName evidence="1">Uncharacterized protein</fullName>
    </submittedName>
</protein>
<comment type="caution">
    <text evidence="1">The sequence shown here is derived from an EMBL/GenBank/DDBJ whole genome shotgun (WGS) entry which is preliminary data.</text>
</comment>
<proteinExistence type="predicted"/>
<dbReference type="PATRIC" id="fig|405444.3.peg.3696"/>
<evidence type="ECO:0000313" key="2">
    <source>
        <dbReference type="Proteomes" id="UP000050864"/>
    </source>
</evidence>
<dbReference type="Proteomes" id="UP000050864">
    <property type="component" value="Unassembled WGS sequence"/>
</dbReference>
<sequence>MLPDGFQWTKASPNDTLPTTISLGGIGVCRMMDRVDKSWFVYLDYHLPPPDGRLVHRKRDCTSFPNGVRGCEAWVVKHEERLRREVGERELAWRQSRGLI</sequence>
<name>A0A0R0CFQ5_9GAMM</name>
<dbReference type="EMBL" id="LDJI01000009">
    <property type="protein sequence ID" value="KRG65162.1"/>
    <property type="molecule type" value="Genomic_DNA"/>
</dbReference>
<gene>
    <name evidence="1" type="ORF">ABB26_04925</name>
</gene>
<dbReference type="STRING" id="405444.ABB26_04925"/>
<organism evidence="1 2">
    <name type="scientific">Stenotrophomonas humi</name>
    <dbReference type="NCBI Taxonomy" id="405444"/>
    <lineage>
        <taxon>Bacteria</taxon>
        <taxon>Pseudomonadati</taxon>
        <taxon>Pseudomonadota</taxon>
        <taxon>Gammaproteobacteria</taxon>
        <taxon>Lysobacterales</taxon>
        <taxon>Lysobacteraceae</taxon>
        <taxon>Stenotrophomonas</taxon>
    </lineage>
</organism>